<comment type="caution">
    <text evidence="2">The sequence shown here is derived from an EMBL/GenBank/DDBJ whole genome shotgun (WGS) entry which is preliminary data.</text>
</comment>
<protein>
    <recommendedName>
        <fullName evidence="4">Helix-turn-helix domain-containing protein</fullName>
    </recommendedName>
</protein>
<dbReference type="SUPFAM" id="SSF47413">
    <property type="entry name" value="lambda repressor-like DNA-binding domains"/>
    <property type="match status" value="1"/>
</dbReference>
<evidence type="ECO:0000256" key="1">
    <source>
        <dbReference type="SAM" id="MobiDB-lite"/>
    </source>
</evidence>
<dbReference type="CDD" id="cd00093">
    <property type="entry name" value="HTH_XRE"/>
    <property type="match status" value="1"/>
</dbReference>
<name>A0AAQ1GAN7_9GAMM</name>
<dbReference type="Gene3D" id="1.10.260.40">
    <property type="entry name" value="lambda repressor-like DNA-binding domains"/>
    <property type="match status" value="1"/>
</dbReference>
<evidence type="ECO:0000313" key="2">
    <source>
        <dbReference type="EMBL" id="SEG70038.1"/>
    </source>
</evidence>
<sequence length="134" mass="14359">MDIGERLRSERERLGYSQTSFAELASASKHAQINWEKGVAAPNALALNAWAKEGVDVLFVVTGERRSDSAAQSLSAEEQLLLDSYRGMPVTKRKALLADLLTGGKAKKPARASGGVVVQGNNNRAAGRDLHGKE</sequence>
<dbReference type="Proteomes" id="UP000243518">
    <property type="component" value="Unassembled WGS sequence"/>
</dbReference>
<organism evidence="2 3">
    <name type="scientific">Halopseudomonas aestusnigri</name>
    <dbReference type="NCBI Taxonomy" id="857252"/>
    <lineage>
        <taxon>Bacteria</taxon>
        <taxon>Pseudomonadati</taxon>
        <taxon>Pseudomonadota</taxon>
        <taxon>Gammaproteobacteria</taxon>
        <taxon>Pseudomonadales</taxon>
        <taxon>Pseudomonadaceae</taxon>
        <taxon>Halopseudomonas</taxon>
    </lineage>
</organism>
<dbReference type="EMBL" id="FNVE01000016">
    <property type="protein sequence ID" value="SEG70038.1"/>
    <property type="molecule type" value="Genomic_DNA"/>
</dbReference>
<evidence type="ECO:0008006" key="4">
    <source>
        <dbReference type="Google" id="ProtNLM"/>
    </source>
</evidence>
<dbReference type="AlphaFoldDB" id="A0AAQ1GAN7"/>
<keyword evidence="3" id="KW-1185">Reference proteome</keyword>
<gene>
    <name evidence="2" type="ORF">SAMN05216586_11643</name>
</gene>
<dbReference type="RefSeq" id="WP_088277646.1">
    <property type="nucleotide sequence ID" value="NZ_FNVE01000016.1"/>
</dbReference>
<evidence type="ECO:0000313" key="3">
    <source>
        <dbReference type="Proteomes" id="UP000243518"/>
    </source>
</evidence>
<dbReference type="InterPro" id="IPR001387">
    <property type="entry name" value="Cro/C1-type_HTH"/>
</dbReference>
<accession>A0AAQ1GAN7</accession>
<proteinExistence type="predicted"/>
<feature type="region of interest" description="Disordered" evidence="1">
    <location>
        <begin position="105"/>
        <end position="134"/>
    </location>
</feature>
<reference evidence="2 3" key="1">
    <citation type="submission" date="2016-10" db="EMBL/GenBank/DDBJ databases">
        <authorList>
            <person name="Varghese N."/>
            <person name="Submissions S."/>
        </authorList>
    </citation>
    <scope>NUCLEOTIDE SEQUENCE [LARGE SCALE GENOMIC DNA]</scope>
    <source>
        <strain evidence="2 3">CECT 8317</strain>
    </source>
</reference>
<dbReference type="GO" id="GO:0003677">
    <property type="term" value="F:DNA binding"/>
    <property type="evidence" value="ECO:0007669"/>
    <property type="project" value="InterPro"/>
</dbReference>
<dbReference type="InterPro" id="IPR010982">
    <property type="entry name" value="Lambda_DNA-bd_dom_sf"/>
</dbReference>